<feature type="signal peptide" evidence="1">
    <location>
        <begin position="1"/>
        <end position="24"/>
    </location>
</feature>
<feature type="chain" id="PRO_5045095440" evidence="1">
    <location>
        <begin position="25"/>
        <end position="185"/>
    </location>
</feature>
<gene>
    <name evidence="2" type="ORF">Q8A64_04785</name>
</gene>
<comment type="caution">
    <text evidence="2">The sequence shown here is derived from an EMBL/GenBank/DDBJ whole genome shotgun (WGS) entry which is preliminary data.</text>
</comment>
<protein>
    <submittedName>
        <fullName evidence="2">Spy/CpxP family protein refolding chaperone</fullName>
    </submittedName>
</protein>
<dbReference type="Pfam" id="PF13801">
    <property type="entry name" value="Metal_resist"/>
    <property type="match status" value="1"/>
</dbReference>
<sequence>METINRKFFGVSVLFAALSGSCFADPTSSYAGQEARELKALLPEDVQSYLAGKGMGMAKAAELNGYPGPAHVLSLAEALVLTPEQKERTTALFKAMETRAIALGQTLIEKEKQLDMAFAEKSVDRSSLERMLQQIAATQAQLRLAHLDAHLQQVRILSLEQIARYNDLRGYGKPTSPTPHAGHAP</sequence>
<accession>A0ABU1BLH4</accession>
<name>A0ABU1BLH4_9BURK</name>
<keyword evidence="3" id="KW-1185">Reference proteome</keyword>
<dbReference type="RefSeq" id="WP_338435658.1">
    <property type="nucleotide sequence ID" value="NZ_JAUYVH010000002.1"/>
</dbReference>
<dbReference type="Proteomes" id="UP001225596">
    <property type="component" value="Unassembled WGS sequence"/>
</dbReference>
<evidence type="ECO:0000256" key="1">
    <source>
        <dbReference type="SAM" id="SignalP"/>
    </source>
</evidence>
<keyword evidence="1" id="KW-0732">Signal</keyword>
<dbReference type="Gene3D" id="1.20.120.1490">
    <property type="match status" value="1"/>
</dbReference>
<reference evidence="2 3" key="1">
    <citation type="submission" date="2023-08" db="EMBL/GenBank/DDBJ databases">
        <title>Oxalobacteraceae gen .nov., isolated from river sludge outside the plant.</title>
        <authorList>
            <person name="Zhao S.Y."/>
        </authorList>
    </citation>
    <scope>NUCLEOTIDE SEQUENCE [LARGE SCALE GENOMIC DNA]</scope>
    <source>
        <strain evidence="2 3">R-40</strain>
    </source>
</reference>
<dbReference type="EMBL" id="JAUYVH010000002">
    <property type="protein sequence ID" value="MDQ9169724.1"/>
    <property type="molecule type" value="Genomic_DNA"/>
</dbReference>
<organism evidence="2 3">
    <name type="scientific">Keguizhuia sedimenti</name>
    <dbReference type="NCBI Taxonomy" id="3064264"/>
    <lineage>
        <taxon>Bacteria</taxon>
        <taxon>Pseudomonadati</taxon>
        <taxon>Pseudomonadota</taxon>
        <taxon>Betaproteobacteria</taxon>
        <taxon>Burkholderiales</taxon>
        <taxon>Oxalobacteraceae</taxon>
        <taxon>Keguizhuia</taxon>
    </lineage>
</organism>
<proteinExistence type="predicted"/>
<evidence type="ECO:0000313" key="3">
    <source>
        <dbReference type="Proteomes" id="UP001225596"/>
    </source>
</evidence>
<dbReference type="InterPro" id="IPR025961">
    <property type="entry name" value="Metal_resist"/>
</dbReference>
<dbReference type="PROSITE" id="PS51257">
    <property type="entry name" value="PROKAR_LIPOPROTEIN"/>
    <property type="match status" value="1"/>
</dbReference>
<evidence type="ECO:0000313" key="2">
    <source>
        <dbReference type="EMBL" id="MDQ9169724.1"/>
    </source>
</evidence>